<keyword evidence="3 5" id="KW-0949">S-adenosyl-L-methionine</keyword>
<dbReference type="InterPro" id="IPR004556">
    <property type="entry name" value="HemK-like"/>
</dbReference>
<dbReference type="InterPro" id="IPR050320">
    <property type="entry name" value="N5-glutamine_MTase"/>
</dbReference>
<dbReference type="GO" id="GO:0032259">
    <property type="term" value="P:methylation"/>
    <property type="evidence" value="ECO:0007669"/>
    <property type="project" value="UniProtKB-KW"/>
</dbReference>
<sequence>MRTWREAVDGATRLLADAGVPSPRVDALALAAHVLGVDHLVLVMAPAPTPEALARFAELVDRRRSREPLQHITGRMPFRHLVLAAAPGAFIARPETEVVAEEAIAAARAVGGRPVVVDLCTGSGAIALAVATEVPHAQVWAVELSEAALAVARRNVAAHAPAVRLVAGDAADALPELDGAVDVVVANPPYIPPDAVPQEAEVREHDPDLALYGGGPDGLAVPRAVVRTAARLLRGGGVLVMEHAEVQAAAVRELVASTGAFAAVRTAPDLTGRDRMVLARRATGS</sequence>
<gene>
    <name evidence="5 8" type="primary">prmC</name>
    <name evidence="8" type="ORF">ACFO3F_12020</name>
</gene>
<keyword evidence="2 5" id="KW-0808">Transferase</keyword>
<dbReference type="Proteomes" id="UP001595955">
    <property type="component" value="Unassembled WGS sequence"/>
</dbReference>
<dbReference type="InterPro" id="IPR007848">
    <property type="entry name" value="Small_mtfrase_dom"/>
</dbReference>
<evidence type="ECO:0000313" key="9">
    <source>
        <dbReference type="Proteomes" id="UP001595955"/>
    </source>
</evidence>
<evidence type="ECO:0000313" key="8">
    <source>
        <dbReference type="EMBL" id="MFC4555977.1"/>
    </source>
</evidence>
<comment type="caution">
    <text evidence="8">The sequence shown here is derived from an EMBL/GenBank/DDBJ whole genome shotgun (WGS) entry which is preliminary data.</text>
</comment>
<comment type="similarity">
    <text evidence="5">Belongs to the protein N5-glutamine methyltransferase family. PrmC subfamily.</text>
</comment>
<keyword evidence="1 5" id="KW-0489">Methyltransferase</keyword>
<feature type="binding site" evidence="5">
    <location>
        <position position="187"/>
    </location>
    <ligand>
        <name>S-adenosyl-L-methionine</name>
        <dbReference type="ChEBI" id="CHEBI:59789"/>
    </ligand>
</feature>
<protein>
    <recommendedName>
        <fullName evidence="5">Release factor glutamine methyltransferase</fullName>
        <shortName evidence="5">RF MTase</shortName>
        <ecNumber evidence="5">2.1.1.297</ecNumber>
    </recommendedName>
    <alternativeName>
        <fullName evidence="5">N5-glutamine methyltransferase PrmC</fullName>
    </alternativeName>
    <alternativeName>
        <fullName evidence="5">Protein-(glutamine-N5) MTase PrmC</fullName>
    </alternativeName>
    <alternativeName>
        <fullName evidence="5">Protein-glutamine N-methyltransferase PrmC</fullName>
    </alternativeName>
</protein>
<evidence type="ECO:0000259" key="7">
    <source>
        <dbReference type="Pfam" id="PF17827"/>
    </source>
</evidence>
<evidence type="ECO:0000256" key="1">
    <source>
        <dbReference type="ARBA" id="ARBA00022603"/>
    </source>
</evidence>
<evidence type="ECO:0000256" key="5">
    <source>
        <dbReference type="HAMAP-Rule" id="MF_02126"/>
    </source>
</evidence>
<reference evidence="9" key="1">
    <citation type="journal article" date="2019" name="Int. J. Syst. Evol. Microbiol.">
        <title>The Global Catalogue of Microorganisms (GCM) 10K type strain sequencing project: providing services to taxonomists for standard genome sequencing and annotation.</title>
        <authorList>
            <consortium name="The Broad Institute Genomics Platform"/>
            <consortium name="The Broad Institute Genome Sequencing Center for Infectious Disease"/>
            <person name="Wu L."/>
            <person name="Ma J."/>
        </authorList>
    </citation>
    <scope>NUCLEOTIDE SEQUENCE [LARGE SCALE GENOMIC DNA]</scope>
    <source>
        <strain evidence="9">JCM 3369</strain>
    </source>
</reference>
<dbReference type="HAMAP" id="MF_02126">
    <property type="entry name" value="RF_methyltr_PrmC"/>
    <property type="match status" value="1"/>
</dbReference>
<evidence type="ECO:0000256" key="3">
    <source>
        <dbReference type="ARBA" id="ARBA00022691"/>
    </source>
</evidence>
<feature type="binding site" evidence="5">
    <location>
        <begin position="187"/>
        <end position="190"/>
    </location>
    <ligand>
        <name>substrate</name>
    </ligand>
</feature>
<feature type="domain" description="Methyltransferase small" evidence="6">
    <location>
        <begin position="115"/>
        <end position="190"/>
    </location>
</feature>
<proteinExistence type="inferred from homology"/>
<dbReference type="GO" id="GO:0102559">
    <property type="term" value="F:peptide chain release factor N(5)-glutamine methyltransferase activity"/>
    <property type="evidence" value="ECO:0007669"/>
    <property type="project" value="UniProtKB-EC"/>
</dbReference>
<dbReference type="Pfam" id="PF05175">
    <property type="entry name" value="MTS"/>
    <property type="match status" value="1"/>
</dbReference>
<dbReference type="RefSeq" id="WP_244925354.1">
    <property type="nucleotide sequence ID" value="NZ_CP033325.1"/>
</dbReference>
<feature type="binding site" evidence="5">
    <location>
        <position position="143"/>
    </location>
    <ligand>
        <name>S-adenosyl-L-methionine</name>
        <dbReference type="ChEBI" id="CHEBI:59789"/>
    </ligand>
</feature>
<accession>A0ABV9DB16</accession>
<dbReference type="EMBL" id="JBHSGF010000008">
    <property type="protein sequence ID" value="MFC4555977.1"/>
    <property type="molecule type" value="Genomic_DNA"/>
</dbReference>
<dbReference type="NCBIfam" id="TIGR03534">
    <property type="entry name" value="RF_mod_PrmC"/>
    <property type="match status" value="1"/>
</dbReference>
<feature type="domain" description="Release factor glutamine methyltransferase N-terminal" evidence="7">
    <location>
        <begin position="6"/>
        <end position="74"/>
    </location>
</feature>
<dbReference type="InterPro" id="IPR040758">
    <property type="entry name" value="PrmC_N"/>
</dbReference>
<evidence type="ECO:0000256" key="4">
    <source>
        <dbReference type="ARBA" id="ARBA00048391"/>
    </source>
</evidence>
<evidence type="ECO:0000256" key="2">
    <source>
        <dbReference type="ARBA" id="ARBA00022679"/>
    </source>
</evidence>
<dbReference type="Gene3D" id="3.40.50.150">
    <property type="entry name" value="Vaccinia Virus protein VP39"/>
    <property type="match status" value="1"/>
</dbReference>
<dbReference type="CDD" id="cd02440">
    <property type="entry name" value="AdoMet_MTases"/>
    <property type="match status" value="1"/>
</dbReference>
<comment type="function">
    <text evidence="5">Methylates the class 1 translation termination release factors RF1/PrfA and RF2/PrfB on the glutamine residue of the universally conserved GGQ motif.</text>
</comment>
<dbReference type="InterPro" id="IPR002052">
    <property type="entry name" value="DNA_methylase_N6_adenine_CS"/>
</dbReference>
<keyword evidence="9" id="KW-1185">Reference proteome</keyword>
<comment type="catalytic activity">
    <reaction evidence="4 5">
        <text>L-glutaminyl-[peptide chain release factor] + S-adenosyl-L-methionine = N(5)-methyl-L-glutaminyl-[peptide chain release factor] + S-adenosyl-L-homocysteine + H(+)</text>
        <dbReference type="Rhea" id="RHEA:42896"/>
        <dbReference type="Rhea" id="RHEA-COMP:10271"/>
        <dbReference type="Rhea" id="RHEA-COMP:10272"/>
        <dbReference type="ChEBI" id="CHEBI:15378"/>
        <dbReference type="ChEBI" id="CHEBI:30011"/>
        <dbReference type="ChEBI" id="CHEBI:57856"/>
        <dbReference type="ChEBI" id="CHEBI:59789"/>
        <dbReference type="ChEBI" id="CHEBI:61891"/>
        <dbReference type="EC" id="2.1.1.297"/>
    </reaction>
</comment>
<dbReference type="SUPFAM" id="SSF53335">
    <property type="entry name" value="S-adenosyl-L-methionine-dependent methyltransferases"/>
    <property type="match status" value="1"/>
</dbReference>
<dbReference type="InterPro" id="IPR029063">
    <property type="entry name" value="SAM-dependent_MTases_sf"/>
</dbReference>
<dbReference type="EC" id="2.1.1.297" evidence="5"/>
<organism evidence="8 9">
    <name type="scientific">Georgenia faecalis</name>
    <dbReference type="NCBI Taxonomy" id="2483799"/>
    <lineage>
        <taxon>Bacteria</taxon>
        <taxon>Bacillati</taxon>
        <taxon>Actinomycetota</taxon>
        <taxon>Actinomycetes</taxon>
        <taxon>Micrococcales</taxon>
        <taxon>Bogoriellaceae</taxon>
        <taxon>Georgenia</taxon>
    </lineage>
</organism>
<comment type="caution">
    <text evidence="5">Lacks conserved residue(s) required for the propagation of feature annotation.</text>
</comment>
<evidence type="ECO:0000259" key="6">
    <source>
        <dbReference type="Pfam" id="PF05175"/>
    </source>
</evidence>
<dbReference type="Pfam" id="PF17827">
    <property type="entry name" value="PrmC_N"/>
    <property type="match status" value="1"/>
</dbReference>
<dbReference type="NCBIfam" id="TIGR00536">
    <property type="entry name" value="hemK_fam"/>
    <property type="match status" value="1"/>
</dbReference>
<dbReference type="PANTHER" id="PTHR18895:SF74">
    <property type="entry name" value="MTRF1L RELEASE FACTOR GLUTAMINE METHYLTRANSFERASE"/>
    <property type="match status" value="1"/>
</dbReference>
<dbReference type="Gene3D" id="1.10.8.10">
    <property type="entry name" value="DNA helicase RuvA subunit, C-terminal domain"/>
    <property type="match status" value="1"/>
</dbReference>
<name>A0ABV9DB16_9MICO</name>
<dbReference type="PANTHER" id="PTHR18895">
    <property type="entry name" value="HEMK METHYLTRANSFERASE"/>
    <property type="match status" value="1"/>
</dbReference>
<dbReference type="InterPro" id="IPR019874">
    <property type="entry name" value="RF_methyltr_PrmC"/>
</dbReference>
<dbReference type="PROSITE" id="PS00092">
    <property type="entry name" value="N6_MTASE"/>
    <property type="match status" value="1"/>
</dbReference>